<evidence type="ECO:0000256" key="1">
    <source>
        <dbReference type="ARBA" id="ARBA00004123"/>
    </source>
</evidence>
<dbReference type="GO" id="GO:0005656">
    <property type="term" value="C:nuclear pre-replicative complex"/>
    <property type="evidence" value="ECO:0007669"/>
    <property type="project" value="TreeGrafter"/>
</dbReference>
<feature type="domain" description="Origin recognition complex subunit 3 winged helix C-terminal" evidence="8">
    <location>
        <begin position="570"/>
        <end position="724"/>
    </location>
</feature>
<dbReference type="EMBL" id="LUEZ02000076">
    <property type="protein sequence ID" value="RDB19721.1"/>
    <property type="molecule type" value="Genomic_DNA"/>
</dbReference>
<reference evidence="9" key="1">
    <citation type="submission" date="2018-04" db="EMBL/GenBank/DDBJ databases">
        <title>Whole genome sequencing of Hypsizygus marmoreus.</title>
        <authorList>
            <person name="Choi I.-G."/>
            <person name="Min B."/>
            <person name="Kim J.-G."/>
            <person name="Kim S."/>
            <person name="Oh Y.-L."/>
            <person name="Kong W.-S."/>
            <person name="Park H."/>
            <person name="Jeong J."/>
            <person name="Song E.-S."/>
        </authorList>
    </citation>
    <scope>NUCLEOTIDE SEQUENCE [LARGE SCALE GENOMIC DNA]</scope>
    <source>
        <strain evidence="9">51987-8</strain>
    </source>
</reference>
<keyword evidence="3" id="KW-0235">DNA replication</keyword>
<dbReference type="GO" id="GO:0005664">
    <property type="term" value="C:nuclear origin of replication recognition complex"/>
    <property type="evidence" value="ECO:0007669"/>
    <property type="project" value="InterPro"/>
</dbReference>
<dbReference type="CDD" id="cd20704">
    <property type="entry name" value="Orc3"/>
    <property type="match status" value="1"/>
</dbReference>
<name>A0A369JC84_HYPMA</name>
<gene>
    <name evidence="9" type="primary">ORC3</name>
    <name evidence="9" type="ORF">Hypma_013191</name>
</gene>
<evidence type="ECO:0000256" key="4">
    <source>
        <dbReference type="ARBA" id="ARBA00023125"/>
    </source>
</evidence>
<evidence type="ECO:0000259" key="7">
    <source>
        <dbReference type="Pfam" id="PF07034"/>
    </source>
</evidence>
<dbReference type="InParanoid" id="A0A369JC84"/>
<feature type="domain" description="Origin recognition complex subunit 3 N-terminal" evidence="7">
    <location>
        <begin position="32"/>
        <end position="343"/>
    </location>
</feature>
<dbReference type="PANTHER" id="PTHR12748:SF0">
    <property type="entry name" value="ORIGIN RECOGNITION COMPLEX SUBUNIT 3"/>
    <property type="match status" value="1"/>
</dbReference>
<evidence type="ECO:0000256" key="5">
    <source>
        <dbReference type="ARBA" id="ARBA00023242"/>
    </source>
</evidence>
<dbReference type="GO" id="GO:0003688">
    <property type="term" value="F:DNA replication origin binding"/>
    <property type="evidence" value="ECO:0007669"/>
    <property type="project" value="TreeGrafter"/>
</dbReference>
<comment type="caution">
    <text evidence="9">The sequence shown here is derived from an EMBL/GenBank/DDBJ whole genome shotgun (WGS) entry which is preliminary data.</text>
</comment>
<evidence type="ECO:0000313" key="9">
    <source>
        <dbReference type="EMBL" id="RDB19721.1"/>
    </source>
</evidence>
<dbReference type="STRING" id="39966.A0A369JC84"/>
<dbReference type="GO" id="GO:0031261">
    <property type="term" value="C:DNA replication preinitiation complex"/>
    <property type="evidence" value="ECO:0007669"/>
    <property type="project" value="TreeGrafter"/>
</dbReference>
<dbReference type="AlphaFoldDB" id="A0A369JC84"/>
<evidence type="ECO:0000313" key="10">
    <source>
        <dbReference type="Proteomes" id="UP000076154"/>
    </source>
</evidence>
<keyword evidence="5" id="KW-0539">Nucleus</keyword>
<feature type="region of interest" description="Disordered" evidence="6">
    <location>
        <begin position="18"/>
        <end position="46"/>
    </location>
</feature>
<evidence type="ECO:0000256" key="6">
    <source>
        <dbReference type="SAM" id="MobiDB-lite"/>
    </source>
</evidence>
<dbReference type="InterPro" id="IPR020795">
    <property type="entry name" value="ORC3"/>
</dbReference>
<evidence type="ECO:0000256" key="2">
    <source>
        <dbReference type="ARBA" id="ARBA00010977"/>
    </source>
</evidence>
<comment type="similarity">
    <text evidence="2">Belongs to the ORC3 family.</text>
</comment>
<keyword evidence="4" id="KW-0238">DNA-binding</keyword>
<evidence type="ECO:0000259" key="8">
    <source>
        <dbReference type="Pfam" id="PF18137"/>
    </source>
</evidence>
<dbReference type="PANTHER" id="PTHR12748">
    <property type="entry name" value="ORIGIN RECOGNITION COMPLEX SUBUNIT 3"/>
    <property type="match status" value="1"/>
</dbReference>
<dbReference type="GO" id="GO:0006270">
    <property type="term" value="P:DNA replication initiation"/>
    <property type="evidence" value="ECO:0007669"/>
    <property type="project" value="TreeGrafter"/>
</dbReference>
<comment type="subcellular location">
    <subcellularLocation>
        <location evidence="1">Nucleus</location>
    </subcellularLocation>
</comment>
<sequence>MSTQPNLDDANQTVFYIPFSGEDHDDDDSSPDVPLPQPLHTDRDLPEGQQLRLQAYAEAWRKCLDRIKSIIQALHAPIAADVVHQVHASYDDVLPGLPYPELPVITITNPSSSSTFLNEVAAQIDSPDLDSDALFDAPAFTTHLYPTDSLNISSTMKTMIAGFVDRSHILEKVKGRPATSLAPYDIEMLVAWYTAVREAYELKEAAQPKLVVLLHDFEQLDMLVIQDLFYICSLHIQRLPLVFIISLSSPSYPSYLHVTYPRSTLALLRVRNFAVPSGKRVLEEVLLKTFFDVGFDPDIVIGPAVLSSLADHFTRQDSSVDSILNFLHITHLKHFSSEPLTLLANSTPPSSLLFQPSAFKFLDSLITRMQTPPQDPASLPAAEWAPQSLPALVTAIDTARSDFRSRARCLRIGFRIIKLIQEFMKRQGYKGLDWNRHPGGLGIFDVMTDILRGTLGSDIKFLGTMVRKLRAGQLGSLLEELHGYFNSMPSELRASEQEARMKLVFTLNALPEDMEEDTTGVGSQLAGNFGEWLVGYLNGLIAPLEKTQLWEVWFTGLSPFPTELINPSVRSSIVSGLLRPHEFSELTEEDEQENQTDFSLWEYPDTSILFRRYLDSGKMINVYDWFESFQSVLEMQRKNIKKRLAAEARSRPQSPTKRAGKGKGKAKGKAVQKMDREEEDGEEDEDRLKLEVQARFMRALQELDYIGFIKHTRRKADHVQRTAFDLHD</sequence>
<feature type="compositionally biased region" description="Basic residues" evidence="6">
    <location>
        <begin position="658"/>
        <end position="670"/>
    </location>
</feature>
<dbReference type="Proteomes" id="UP000076154">
    <property type="component" value="Unassembled WGS sequence"/>
</dbReference>
<accession>A0A369JC84</accession>
<proteinExistence type="inferred from homology"/>
<organism evidence="9 10">
    <name type="scientific">Hypsizygus marmoreus</name>
    <name type="common">White beech mushroom</name>
    <name type="synonym">Agaricus marmoreus</name>
    <dbReference type="NCBI Taxonomy" id="39966"/>
    <lineage>
        <taxon>Eukaryota</taxon>
        <taxon>Fungi</taxon>
        <taxon>Dikarya</taxon>
        <taxon>Basidiomycota</taxon>
        <taxon>Agaricomycotina</taxon>
        <taxon>Agaricomycetes</taxon>
        <taxon>Agaricomycetidae</taxon>
        <taxon>Agaricales</taxon>
        <taxon>Tricholomatineae</taxon>
        <taxon>Lyophyllaceae</taxon>
        <taxon>Hypsizygus</taxon>
    </lineage>
</organism>
<feature type="region of interest" description="Disordered" evidence="6">
    <location>
        <begin position="643"/>
        <end position="687"/>
    </location>
</feature>
<dbReference type="InterPro" id="IPR040855">
    <property type="entry name" value="ORC_WH_C"/>
</dbReference>
<dbReference type="Pfam" id="PF18137">
    <property type="entry name" value="WHD_ORC"/>
    <property type="match status" value="1"/>
</dbReference>
<dbReference type="Pfam" id="PF07034">
    <property type="entry name" value="ORC3_N"/>
    <property type="match status" value="1"/>
</dbReference>
<evidence type="ECO:0000256" key="3">
    <source>
        <dbReference type="ARBA" id="ARBA00022705"/>
    </source>
</evidence>
<dbReference type="OrthoDB" id="10265211at2759"/>
<keyword evidence="10" id="KW-1185">Reference proteome</keyword>
<protein>
    <submittedName>
        <fullName evidence="9">Origin recognition complex subunit 3</fullName>
    </submittedName>
</protein>
<dbReference type="InterPro" id="IPR045667">
    <property type="entry name" value="ORC3_N"/>
</dbReference>